<protein>
    <submittedName>
        <fullName evidence="1">Uncharacterized protein</fullName>
    </submittedName>
</protein>
<evidence type="ECO:0000313" key="1">
    <source>
        <dbReference type="EMBL" id="SVD51488.1"/>
    </source>
</evidence>
<reference evidence="1" key="1">
    <citation type="submission" date="2018-05" db="EMBL/GenBank/DDBJ databases">
        <authorList>
            <person name="Lanie J.A."/>
            <person name="Ng W.-L."/>
            <person name="Kazmierczak K.M."/>
            <person name="Andrzejewski T.M."/>
            <person name="Davidsen T.M."/>
            <person name="Wayne K.J."/>
            <person name="Tettelin H."/>
            <person name="Glass J.I."/>
            <person name="Rusch D."/>
            <person name="Podicherti R."/>
            <person name="Tsui H.-C.T."/>
            <person name="Winkler M.E."/>
        </authorList>
    </citation>
    <scope>NUCLEOTIDE SEQUENCE</scope>
</reference>
<dbReference type="AlphaFoldDB" id="A0A382W044"/>
<sequence>MSKNIRCQFSSFAVLFFAALIAVPSVAVAQDASE</sequence>
<dbReference type="EMBL" id="UINC01155563">
    <property type="protein sequence ID" value="SVD51488.1"/>
    <property type="molecule type" value="Genomic_DNA"/>
</dbReference>
<feature type="non-terminal residue" evidence="1">
    <location>
        <position position="34"/>
    </location>
</feature>
<name>A0A382W044_9ZZZZ</name>
<proteinExistence type="predicted"/>
<gene>
    <name evidence="1" type="ORF">METZ01_LOCUS404342</name>
</gene>
<accession>A0A382W044</accession>
<organism evidence="1">
    <name type="scientific">marine metagenome</name>
    <dbReference type="NCBI Taxonomy" id="408172"/>
    <lineage>
        <taxon>unclassified sequences</taxon>
        <taxon>metagenomes</taxon>
        <taxon>ecological metagenomes</taxon>
    </lineage>
</organism>